<sequence length="79" mass="9430">MKYSSVYEELIRDINEDIKANIISPDDTLKVIRKRKAVSENYHPIIDYYYADSHPEQKHELMLVKDVLQEMVYHCMLAK</sequence>
<evidence type="ECO:0000313" key="2">
    <source>
        <dbReference type="Proteomes" id="UP000603234"/>
    </source>
</evidence>
<reference evidence="1 2" key="1">
    <citation type="journal article" date="2020" name="mSystems">
        <title>Defining Genomic and Predicted Metabolic Features of the Acetobacterium Genus.</title>
        <authorList>
            <person name="Ross D.E."/>
            <person name="Marshall C.W."/>
            <person name="Gulliver D."/>
            <person name="May H.D."/>
            <person name="Norman R.S."/>
        </authorList>
    </citation>
    <scope>NUCLEOTIDE SEQUENCE [LARGE SCALE GENOMIC DNA]</scope>
    <source>
        <strain evidence="1 2">DSM 8238</strain>
    </source>
</reference>
<proteinExistence type="predicted"/>
<name>A0ABR6WV78_9FIRM</name>
<dbReference type="Proteomes" id="UP000603234">
    <property type="component" value="Unassembled WGS sequence"/>
</dbReference>
<organism evidence="1 2">
    <name type="scientific">Acetobacterium fimetarium</name>
    <dbReference type="NCBI Taxonomy" id="52691"/>
    <lineage>
        <taxon>Bacteria</taxon>
        <taxon>Bacillati</taxon>
        <taxon>Bacillota</taxon>
        <taxon>Clostridia</taxon>
        <taxon>Eubacteriales</taxon>
        <taxon>Eubacteriaceae</taxon>
        <taxon>Acetobacterium</taxon>
    </lineage>
</organism>
<evidence type="ECO:0000313" key="1">
    <source>
        <dbReference type="EMBL" id="MBC3804413.1"/>
    </source>
</evidence>
<keyword evidence="2" id="KW-1185">Reference proteome</keyword>
<protein>
    <submittedName>
        <fullName evidence="1">Uncharacterized protein</fullName>
    </submittedName>
</protein>
<gene>
    <name evidence="1" type="ORF">GH808_08210</name>
</gene>
<dbReference type="RefSeq" id="WP_186842300.1">
    <property type="nucleotide sequence ID" value="NZ_WJBC01000010.1"/>
</dbReference>
<accession>A0ABR6WV78</accession>
<comment type="caution">
    <text evidence="1">The sequence shown here is derived from an EMBL/GenBank/DDBJ whole genome shotgun (WGS) entry which is preliminary data.</text>
</comment>
<dbReference type="EMBL" id="WJBC01000010">
    <property type="protein sequence ID" value="MBC3804413.1"/>
    <property type="molecule type" value="Genomic_DNA"/>
</dbReference>